<feature type="signal peptide" evidence="8">
    <location>
        <begin position="1"/>
        <end position="23"/>
    </location>
</feature>
<protein>
    <recommendedName>
        <fullName evidence="9">Vitellogenin domain-containing protein</fullName>
    </recommendedName>
</protein>
<dbReference type="SMART" id="SM00638">
    <property type="entry name" value="LPD_N"/>
    <property type="match status" value="1"/>
</dbReference>
<dbReference type="InterPro" id="IPR001747">
    <property type="entry name" value="Vitellogenin_N"/>
</dbReference>
<keyword evidence="11" id="KW-1185">Reference proteome</keyword>
<feature type="domain" description="Vitellogenin" evidence="9">
    <location>
        <begin position="30"/>
        <end position="657"/>
    </location>
</feature>
<dbReference type="GO" id="GO:0120013">
    <property type="term" value="F:lipid transfer activity"/>
    <property type="evidence" value="ECO:0007669"/>
    <property type="project" value="UniProtKB-ARBA"/>
</dbReference>
<dbReference type="InterPro" id="IPR015819">
    <property type="entry name" value="Lipid_transp_b-sht_shell"/>
</dbReference>
<comment type="caution">
    <text evidence="7">Lacks conserved residue(s) required for the propagation of feature annotation.</text>
</comment>
<comment type="caution">
    <text evidence="10">The sequence shown here is derived from an EMBL/GenBank/DDBJ whole genome shotgun (WGS) entry which is preliminary data.</text>
</comment>
<keyword evidence="2" id="KW-0813">Transport</keyword>
<evidence type="ECO:0000256" key="7">
    <source>
        <dbReference type="PROSITE-ProRule" id="PRU00557"/>
    </source>
</evidence>
<dbReference type="GO" id="GO:0005794">
    <property type="term" value="C:Golgi apparatus"/>
    <property type="evidence" value="ECO:0007669"/>
    <property type="project" value="TreeGrafter"/>
</dbReference>
<gene>
    <name evidence="10" type="ORF">NDU88_009864</name>
</gene>
<dbReference type="GO" id="GO:0042157">
    <property type="term" value="P:lipoprotein metabolic process"/>
    <property type="evidence" value="ECO:0007669"/>
    <property type="project" value="TreeGrafter"/>
</dbReference>
<dbReference type="Proteomes" id="UP001066276">
    <property type="component" value="Chromosome 6"/>
</dbReference>
<dbReference type="PANTHER" id="PTHR13024">
    <property type="entry name" value="MICROSOMAL TRIGLYCERIDE TRANSFER PROTEIN, LARGE SUBUNIT"/>
    <property type="match status" value="1"/>
</dbReference>
<dbReference type="FunFam" id="1.25.10.20:FF:000001">
    <property type="entry name" value="microsomal triglyceride transfer protein large subunit"/>
    <property type="match status" value="1"/>
</dbReference>
<dbReference type="SUPFAM" id="SSF48431">
    <property type="entry name" value="Lipovitellin-phosvitin complex, superhelical domain"/>
    <property type="match status" value="1"/>
</dbReference>
<dbReference type="InterPro" id="IPR015816">
    <property type="entry name" value="Vitellinogen_b-sht_N"/>
</dbReference>
<dbReference type="PROSITE" id="PS51211">
    <property type="entry name" value="VITELLOGENIN"/>
    <property type="match status" value="1"/>
</dbReference>
<dbReference type="InterPro" id="IPR039988">
    <property type="entry name" value="MTTP"/>
</dbReference>
<dbReference type="GO" id="GO:0005783">
    <property type="term" value="C:endoplasmic reticulum"/>
    <property type="evidence" value="ECO:0007669"/>
    <property type="project" value="UniProtKB-SubCell"/>
</dbReference>
<sequence>MYSWAHTERLGLCFLLLACTAKGHLDPPSFQPGVLHQYHYTVDFQIGHISQPSVRKSTLKAEAAVQTHLLWRNASHPGEQLVHVQIHDFKIHHLPEHDETRNVSVGLSPEDLLGIEDYKHIALPIIFHWNSGKVEGFYGTSEGSSQTLDLKRGLVSLFQLQLHSGIEVDVSGKCLVTYNVSHNSIVKTKDLHSCTGAAQGHTSVNKAFRVQWQPTSKSFYSMDGSLLQSVVTEEAHTISLTLKSSIGANITSRQKLDLVSVLPGPKEMLGQTMQEVLSTLPGKYHATDIIGQPLKTTCQHCPSLITYLKKSGKQQMRINLSKPLSTRRFHMFVQMLRHAKKRDILQLLQKSSGDMVPFLIDAAVAAQSTASLSSLSEFLDFSNKNQVPLQEKFLYAAAFAPHPSIELLNIVMNKLKGKVSEPTVMTTGIIVTGAVVGKLCQMNLCGEKEVEFAKATLVEGLRASEEEEEEIIYLLSLKNAQLPETIPLLLEYAEEDTGSVSVTALTALQSFPREYITDEVKKTLRRIFHQNRESYEKNARLAAAEILLLAEPSLFDFRNIILALESMDKETSKLLLSKINNILRSQHSARNVFQQVLKDTQLNNYNRLSRLGGSSVFSGLMAASDDMVSTYSLELLYTETGLLRRSLSDFSILSHGHPLRAAQVSIEASGLESLLGGAGAEEEGDEEQEVMAGMSAILFDVQLRPIVFFKGYMDLVSKIFGNSGEPTSIVESNILFIDHLQVRDSKLQYSKNFP</sequence>
<dbReference type="InterPro" id="IPR045811">
    <property type="entry name" value="MTP_lip-bd"/>
</dbReference>
<evidence type="ECO:0000256" key="2">
    <source>
        <dbReference type="ARBA" id="ARBA00022448"/>
    </source>
</evidence>
<dbReference type="GO" id="GO:0008289">
    <property type="term" value="F:lipid binding"/>
    <property type="evidence" value="ECO:0007669"/>
    <property type="project" value="InterPro"/>
</dbReference>
<keyword evidence="3 8" id="KW-0732">Signal</keyword>
<evidence type="ECO:0000256" key="1">
    <source>
        <dbReference type="ARBA" id="ARBA00004240"/>
    </source>
</evidence>
<dbReference type="SUPFAM" id="SSF56968">
    <property type="entry name" value="Lipovitellin-phosvitin complex, beta-sheet shell regions"/>
    <property type="match status" value="1"/>
</dbReference>
<dbReference type="InterPro" id="IPR011030">
    <property type="entry name" value="Lipovitellin_superhlx_dom"/>
</dbReference>
<dbReference type="EMBL" id="JANPWB010000010">
    <property type="protein sequence ID" value="KAJ1143556.1"/>
    <property type="molecule type" value="Genomic_DNA"/>
</dbReference>
<proteinExistence type="predicted"/>
<evidence type="ECO:0000313" key="11">
    <source>
        <dbReference type="Proteomes" id="UP001066276"/>
    </source>
</evidence>
<evidence type="ECO:0000256" key="5">
    <source>
        <dbReference type="ARBA" id="ARBA00023055"/>
    </source>
</evidence>
<evidence type="ECO:0000256" key="3">
    <source>
        <dbReference type="ARBA" id="ARBA00022729"/>
    </source>
</evidence>
<dbReference type="PANTHER" id="PTHR13024:SF2">
    <property type="entry name" value="MICROSOMAL TRIGLYCERIDE TRANSFER PROTEIN-LIKE"/>
    <property type="match status" value="1"/>
</dbReference>
<reference evidence="10" key="1">
    <citation type="journal article" date="2022" name="bioRxiv">
        <title>Sequencing and chromosome-scale assembly of the giantPleurodeles waltlgenome.</title>
        <authorList>
            <person name="Brown T."/>
            <person name="Elewa A."/>
            <person name="Iarovenko S."/>
            <person name="Subramanian E."/>
            <person name="Araus A.J."/>
            <person name="Petzold A."/>
            <person name="Susuki M."/>
            <person name="Suzuki K.-i.T."/>
            <person name="Hayashi T."/>
            <person name="Toyoda A."/>
            <person name="Oliveira C."/>
            <person name="Osipova E."/>
            <person name="Leigh N.D."/>
            <person name="Simon A."/>
            <person name="Yun M.H."/>
        </authorList>
    </citation>
    <scope>NUCLEOTIDE SEQUENCE</scope>
    <source>
        <strain evidence="10">20211129_DDA</strain>
        <tissue evidence="10">Liver</tissue>
    </source>
</reference>
<name>A0AAV7QSS6_PLEWA</name>
<evidence type="ECO:0000256" key="8">
    <source>
        <dbReference type="SAM" id="SignalP"/>
    </source>
</evidence>
<dbReference type="Pfam" id="PF19444">
    <property type="entry name" value="MTP_lip_bd"/>
    <property type="match status" value="1"/>
</dbReference>
<dbReference type="Pfam" id="PF01347">
    <property type="entry name" value="Vitellogenin_N"/>
    <property type="match status" value="1"/>
</dbReference>
<evidence type="ECO:0000313" key="10">
    <source>
        <dbReference type="EMBL" id="KAJ1143556.1"/>
    </source>
</evidence>
<keyword evidence="5" id="KW-0445">Lipid transport</keyword>
<comment type="subcellular location">
    <subcellularLocation>
        <location evidence="1">Endoplasmic reticulum</location>
    </subcellularLocation>
</comment>
<organism evidence="10 11">
    <name type="scientific">Pleurodeles waltl</name>
    <name type="common">Iberian ribbed newt</name>
    <dbReference type="NCBI Taxonomy" id="8319"/>
    <lineage>
        <taxon>Eukaryota</taxon>
        <taxon>Metazoa</taxon>
        <taxon>Chordata</taxon>
        <taxon>Craniata</taxon>
        <taxon>Vertebrata</taxon>
        <taxon>Euteleostomi</taxon>
        <taxon>Amphibia</taxon>
        <taxon>Batrachia</taxon>
        <taxon>Caudata</taxon>
        <taxon>Salamandroidea</taxon>
        <taxon>Salamandridae</taxon>
        <taxon>Pleurodelinae</taxon>
        <taxon>Pleurodeles</taxon>
    </lineage>
</organism>
<evidence type="ECO:0000256" key="4">
    <source>
        <dbReference type="ARBA" id="ARBA00022824"/>
    </source>
</evidence>
<accession>A0AAV7QSS6</accession>
<evidence type="ECO:0000256" key="6">
    <source>
        <dbReference type="ARBA" id="ARBA00023157"/>
    </source>
</evidence>
<evidence type="ECO:0000259" key="9">
    <source>
        <dbReference type="PROSITE" id="PS51211"/>
    </source>
</evidence>
<dbReference type="GO" id="GO:0005548">
    <property type="term" value="F:phospholipid transporter activity"/>
    <property type="evidence" value="ECO:0007669"/>
    <property type="project" value="InterPro"/>
</dbReference>
<dbReference type="Gene3D" id="2.30.230.10">
    <property type="entry name" value="Lipovitellin, beta-sheet shell regions, chain A"/>
    <property type="match status" value="1"/>
</dbReference>
<dbReference type="AlphaFoldDB" id="A0AAV7QSS6"/>
<dbReference type="Gene3D" id="1.25.10.20">
    <property type="entry name" value="Vitellinogen, superhelical"/>
    <property type="match status" value="1"/>
</dbReference>
<dbReference type="FunFam" id="2.30.230.10:FF:000001">
    <property type="entry name" value="Microsomal triglyceride transfer protein large subunit"/>
    <property type="match status" value="1"/>
</dbReference>
<keyword evidence="4" id="KW-0256">Endoplasmic reticulum</keyword>
<feature type="chain" id="PRO_5044023617" description="Vitellogenin domain-containing protein" evidence="8">
    <location>
        <begin position="24"/>
        <end position="754"/>
    </location>
</feature>
<keyword evidence="6" id="KW-1015">Disulfide bond</keyword>
<dbReference type="GO" id="GO:0016323">
    <property type="term" value="C:basolateral plasma membrane"/>
    <property type="evidence" value="ECO:0007669"/>
    <property type="project" value="TreeGrafter"/>
</dbReference>